<dbReference type="Gene3D" id="3.30.1870.10">
    <property type="entry name" value="EreA-like, domain 2"/>
    <property type="match status" value="1"/>
</dbReference>
<dbReference type="SUPFAM" id="SSF159501">
    <property type="entry name" value="EreA/ChaN-like"/>
    <property type="match status" value="1"/>
</dbReference>
<reference evidence="1 2" key="1">
    <citation type="journal article" date="2015" name="Genom Data">
        <title>Draft genome sequence of a multidrug-resistant Chryseobacterium indologenes isolate from Malaysia.</title>
        <authorList>
            <person name="Yu C.Y."/>
            <person name="Ang G.Y."/>
            <person name="Cheng H.J."/>
            <person name="Cheong Y.M."/>
            <person name="Yin W.F."/>
            <person name="Chan K.G."/>
        </authorList>
    </citation>
    <scope>NUCLEOTIDE SEQUENCE [LARGE SCALE GENOMIC DNA]</scope>
    <source>
        <strain evidence="1 2">CI_885</strain>
    </source>
</reference>
<reference evidence="2" key="2">
    <citation type="submission" date="2015-09" db="EMBL/GenBank/DDBJ databases">
        <title>Draft genome sequence of a multidrug-resistant Chryseobacterium indologenes isolate from Malaysia.</title>
        <authorList>
            <person name="Yu C.Y."/>
            <person name="Ang G.Y."/>
            <person name="Chan K.-G."/>
        </authorList>
    </citation>
    <scope>NUCLEOTIDE SEQUENCE [LARGE SCALE GENOMIC DNA]</scope>
    <source>
        <strain evidence="2">CI_885</strain>
    </source>
</reference>
<accession>A0A0N0ZS65</accession>
<dbReference type="PATRIC" id="fig|253.9.peg.2838"/>
<protein>
    <recommendedName>
        <fullName evidence="3">Haem-binding uptake Tiki superfamily ChaN domain-containing protein</fullName>
    </recommendedName>
</protein>
<evidence type="ECO:0000313" key="2">
    <source>
        <dbReference type="Proteomes" id="UP000037953"/>
    </source>
</evidence>
<gene>
    <name evidence="1" type="ORF">AOB46_22045</name>
</gene>
<dbReference type="AlphaFoldDB" id="A0A0N0ZS65"/>
<organism evidence="1 2">
    <name type="scientific">Chryseobacterium indologenes</name>
    <name type="common">Flavobacterium indologenes</name>
    <dbReference type="NCBI Taxonomy" id="253"/>
    <lineage>
        <taxon>Bacteria</taxon>
        <taxon>Pseudomonadati</taxon>
        <taxon>Bacteroidota</taxon>
        <taxon>Flavobacteriia</taxon>
        <taxon>Flavobacteriales</taxon>
        <taxon>Weeksellaceae</taxon>
        <taxon>Chryseobacterium group</taxon>
        <taxon>Chryseobacterium</taxon>
    </lineage>
</organism>
<evidence type="ECO:0000313" key="1">
    <source>
        <dbReference type="EMBL" id="KPE49080.1"/>
    </source>
</evidence>
<dbReference type="Proteomes" id="UP000037953">
    <property type="component" value="Unassembled WGS sequence"/>
</dbReference>
<proteinExistence type="predicted"/>
<dbReference type="Gene3D" id="3.40.1660.10">
    <property type="entry name" value="EreA-like (biosynthetic domain)"/>
    <property type="match status" value="1"/>
</dbReference>
<name>A0A0N0ZS65_CHRID</name>
<dbReference type="EMBL" id="LJOD01000026">
    <property type="protein sequence ID" value="KPE49080.1"/>
    <property type="molecule type" value="Genomic_DNA"/>
</dbReference>
<sequence length="353" mass="40924">MKKIWKKTMKILGILILILVMFSISVGIFNRNFIKSKKEYTDYLKKNKTDISSLQKIGNIDLNIEKADFYLLGENHGVKDVQELDEQFLFYLNKKYGVTYYVAEMSEKLAAQLNKYLSNEKEDPSLLKKTVSELAEYIPQQSSIEYYEKWRNIRNYNLSQNEGAKIKVIGVDVPNPEITNGRDSILYHNFTKVYDTIKNKENARFYGLFGHAHILQDRLSGDTRPFAYRLKDKKLKVISIATYAIDSYTYLPDGEDYPKVPNEKSNWFNLNGPLFYLYGVNDLIQSSESERVALFKLDNANSPYASDTKLINIRNLLGKNIKPYSTDENTLNFIQYAVLIKKSESLTPLKRLP</sequence>
<dbReference type="OrthoDB" id="699839at2"/>
<evidence type="ECO:0008006" key="3">
    <source>
        <dbReference type="Google" id="ProtNLM"/>
    </source>
</evidence>
<comment type="caution">
    <text evidence="1">The sequence shown here is derived from an EMBL/GenBank/DDBJ whole genome shotgun (WGS) entry which is preliminary data.</text>
</comment>
<dbReference type="RefSeq" id="WP_062703459.1">
    <property type="nucleotide sequence ID" value="NZ_LJOD01000026.1"/>
</dbReference>